<organism evidence="2">
    <name type="scientific">marine metagenome</name>
    <dbReference type="NCBI Taxonomy" id="408172"/>
    <lineage>
        <taxon>unclassified sequences</taxon>
        <taxon>metagenomes</taxon>
        <taxon>ecological metagenomes</taxon>
    </lineage>
</organism>
<feature type="compositionally biased region" description="Acidic residues" evidence="1">
    <location>
        <begin position="178"/>
        <end position="192"/>
    </location>
</feature>
<evidence type="ECO:0000256" key="1">
    <source>
        <dbReference type="SAM" id="MobiDB-lite"/>
    </source>
</evidence>
<gene>
    <name evidence="2" type="ORF">METZ01_LOCUS16254</name>
</gene>
<evidence type="ECO:0000313" key="2">
    <source>
        <dbReference type="EMBL" id="SUZ63400.1"/>
    </source>
</evidence>
<accession>A0A381P908</accession>
<dbReference type="AlphaFoldDB" id="A0A381P908"/>
<dbReference type="InterPro" id="IPR025366">
    <property type="entry name" value="DUF4270"/>
</dbReference>
<sequence>MNFTSIRKIFYFASLAIFLTSCNKEYFTVGSELYNDEFEDLNSIVFPVFSYQESTAKVATNNLPNVHLGKYNDDYYGALESSFVSQLDVSYLSIFGDFSQQQEQEGSEIDIRVINEEEVLYAVYLDIPFFNNRNDKDTDGVIDLYDVDPNNSSSDSDLDGISDIDELRAELNPLSNDSDGDGILDPDDDDNSGYDSQRKVYEIDSIYGNRNASFDLKVYELTYYLNHFDIENNFESYAQYFSDQDFYANGFSGQVLHDDNINLNFEEVPILYYQDDPETTVMETDQVEYYESPRIRVPLNVEFFQRRLMNFEGLDQLKNADNFNHHLRGVIVKADNFSDDLYMLLDISNAQVVLEYNYNWYNSQGTVNTDDDVIERRKKSNAIPLGGVSVNHYSYQDPNEEVQQVISSSEEGTPSNRIFLQGPRLTSKIKLFTENEFDLPNVIYELASQDVIINEANLVFNIDKSAHDLSHDLLPNRLYLYSYNNGATIEDYNKDFTIDYNLGSVNANKYVFGGMLEYDSNNKPDRYKFNITNHVNNIINKDSLNIDLGLVVNSNIEDITLRRAFTNPQNNKRLIPTSVIVSPYSVVLYGSHPNDSISFYKRLSLEVLYTKY</sequence>
<feature type="region of interest" description="Disordered" evidence="1">
    <location>
        <begin position="172"/>
        <end position="195"/>
    </location>
</feature>
<dbReference type="EMBL" id="UINC01000916">
    <property type="protein sequence ID" value="SUZ63400.1"/>
    <property type="molecule type" value="Genomic_DNA"/>
</dbReference>
<name>A0A381P908_9ZZZZ</name>
<evidence type="ECO:0008006" key="3">
    <source>
        <dbReference type="Google" id="ProtNLM"/>
    </source>
</evidence>
<reference evidence="2" key="1">
    <citation type="submission" date="2018-05" db="EMBL/GenBank/DDBJ databases">
        <authorList>
            <person name="Lanie J.A."/>
            <person name="Ng W.-L."/>
            <person name="Kazmierczak K.M."/>
            <person name="Andrzejewski T.M."/>
            <person name="Davidsen T.M."/>
            <person name="Wayne K.J."/>
            <person name="Tettelin H."/>
            <person name="Glass J.I."/>
            <person name="Rusch D."/>
            <person name="Podicherti R."/>
            <person name="Tsui H.-C.T."/>
            <person name="Winkler M.E."/>
        </authorList>
    </citation>
    <scope>NUCLEOTIDE SEQUENCE</scope>
</reference>
<dbReference type="Pfam" id="PF14092">
    <property type="entry name" value="DUF4270"/>
    <property type="match status" value="1"/>
</dbReference>
<dbReference type="PROSITE" id="PS51257">
    <property type="entry name" value="PROKAR_LIPOPROTEIN"/>
    <property type="match status" value="1"/>
</dbReference>
<protein>
    <recommendedName>
        <fullName evidence="3">DUF4270 domain-containing protein</fullName>
    </recommendedName>
</protein>
<proteinExistence type="predicted"/>